<evidence type="ECO:0000256" key="1">
    <source>
        <dbReference type="SAM" id="Phobius"/>
    </source>
</evidence>
<dbReference type="RefSeq" id="WP_013609632.1">
    <property type="nucleotide sequence ID" value="NC_015155.1"/>
</dbReference>
<gene>
    <name evidence="2" type="ordered locus">MSU_0129</name>
</gene>
<proteinExistence type="predicted"/>
<keyword evidence="3" id="KW-1185">Reference proteome</keyword>
<accession>F0QQA3</accession>
<dbReference type="EMBL" id="CP002525">
    <property type="protein sequence ID" value="ADX97673.1"/>
    <property type="molecule type" value="Genomic_DNA"/>
</dbReference>
<dbReference type="Proteomes" id="UP000007484">
    <property type="component" value="Chromosome"/>
</dbReference>
<evidence type="ECO:0000313" key="2">
    <source>
        <dbReference type="EMBL" id="ADX97673.1"/>
    </source>
</evidence>
<keyword evidence="1" id="KW-0472">Membrane</keyword>
<reference evidence="2 3" key="1">
    <citation type="journal article" date="2011" name="J. Bacteriol.">
        <title>Complete genome sequences of two hemotropic Mycoplasmas, Mycoplasma haemofelis strain Ohio2 and Mycoplasma suis strain Illinois.</title>
        <authorList>
            <person name="Messick J.B."/>
            <person name="Santos A.P."/>
            <person name="Guimaraes A.M."/>
        </authorList>
    </citation>
    <scope>NUCLEOTIDE SEQUENCE [LARGE SCALE GENOMIC DNA]</scope>
    <source>
        <strain evidence="2 3">Illinois</strain>
    </source>
</reference>
<feature type="transmembrane region" description="Helical" evidence="1">
    <location>
        <begin position="6"/>
        <end position="28"/>
    </location>
</feature>
<protein>
    <submittedName>
        <fullName evidence="2">Uncharacterized protein</fullName>
    </submittedName>
</protein>
<dbReference type="KEGG" id="mss:MSU_0129"/>
<organism evidence="2 3">
    <name type="scientific">Mycoplasma suis (strain Illinois)</name>
    <dbReference type="NCBI Taxonomy" id="768700"/>
    <lineage>
        <taxon>Bacteria</taxon>
        <taxon>Bacillati</taxon>
        <taxon>Mycoplasmatota</taxon>
        <taxon>Mollicutes</taxon>
        <taxon>Mycoplasmataceae</taxon>
        <taxon>Mycoplasma</taxon>
    </lineage>
</organism>
<sequence>MFGSVNWAKITLAIFSVGGIVGTTSYLLKDKLIKSDSSTSIPESKRISENWESGAPEHKQVNNFKSTSSSRVIAEHIDNWGTNDYPSCKRWIEGKENERNNNLNPEECRKLIQNVWNNFEQEKPDMFLKIDSSGNKPEEFLRTIYIEKPNNLSVPREETNHWIFKNMDCNVKKDKIDNEKIIVSCKYRDSR</sequence>
<keyword evidence="1" id="KW-0812">Transmembrane</keyword>
<dbReference type="HOGENOM" id="CLU_1420091_0_0_14"/>
<dbReference type="STRING" id="768700.MSU_0129"/>
<name>F0QQA3_MYCSL</name>
<evidence type="ECO:0000313" key="3">
    <source>
        <dbReference type="Proteomes" id="UP000007484"/>
    </source>
</evidence>
<dbReference type="AlphaFoldDB" id="F0QQA3"/>
<keyword evidence="1" id="KW-1133">Transmembrane helix</keyword>